<proteinExistence type="predicted"/>
<keyword evidence="2" id="KW-1133">Transmembrane helix</keyword>
<organism evidence="3">
    <name type="scientific">marine metagenome</name>
    <dbReference type="NCBI Taxonomy" id="408172"/>
    <lineage>
        <taxon>unclassified sequences</taxon>
        <taxon>metagenomes</taxon>
        <taxon>ecological metagenomes</taxon>
    </lineage>
</organism>
<name>A0A383EM58_9ZZZZ</name>
<evidence type="ECO:0000313" key="3">
    <source>
        <dbReference type="EMBL" id="SVE58002.1"/>
    </source>
</evidence>
<feature type="transmembrane region" description="Helical" evidence="2">
    <location>
        <begin position="103"/>
        <end position="121"/>
    </location>
</feature>
<protein>
    <submittedName>
        <fullName evidence="3">Uncharacterized protein</fullName>
    </submittedName>
</protein>
<keyword evidence="2" id="KW-0812">Transmembrane</keyword>
<accession>A0A383EM58</accession>
<dbReference type="EMBL" id="UINC01227216">
    <property type="protein sequence ID" value="SVE58002.1"/>
    <property type="molecule type" value="Genomic_DNA"/>
</dbReference>
<keyword evidence="2" id="KW-0472">Membrane</keyword>
<feature type="region of interest" description="Disordered" evidence="1">
    <location>
        <begin position="63"/>
        <end position="99"/>
    </location>
</feature>
<gene>
    <name evidence="3" type="ORF">METZ01_LOCUS510856</name>
</gene>
<reference evidence="3" key="1">
    <citation type="submission" date="2018-05" db="EMBL/GenBank/DDBJ databases">
        <authorList>
            <person name="Lanie J.A."/>
            <person name="Ng W.-L."/>
            <person name="Kazmierczak K.M."/>
            <person name="Andrzejewski T.M."/>
            <person name="Davidsen T.M."/>
            <person name="Wayne K.J."/>
            <person name="Tettelin H."/>
            <person name="Glass J.I."/>
            <person name="Rusch D."/>
            <person name="Podicherti R."/>
            <person name="Tsui H.-C.T."/>
            <person name="Winkler M.E."/>
        </authorList>
    </citation>
    <scope>NUCLEOTIDE SEQUENCE</scope>
</reference>
<dbReference type="AlphaFoldDB" id="A0A383EM58"/>
<evidence type="ECO:0000256" key="2">
    <source>
        <dbReference type="SAM" id="Phobius"/>
    </source>
</evidence>
<feature type="non-terminal residue" evidence="3">
    <location>
        <position position="1"/>
    </location>
</feature>
<evidence type="ECO:0000256" key="1">
    <source>
        <dbReference type="SAM" id="MobiDB-lite"/>
    </source>
</evidence>
<sequence length="122" mass="14222">NYFRESTNLLIDEINILLHRPKAKSKEDYGPSDQDKLDQGQVDALLKMYPEEKDSLWIKNITKKDSPHPVTSKVSQKPILTPKKTELDQKEKGPKKGQEMPPFLMLVFVLIFLFFTLRMFVD</sequence>
<feature type="compositionally biased region" description="Basic and acidic residues" evidence="1">
    <location>
        <begin position="83"/>
        <end position="98"/>
    </location>
</feature>